<protein>
    <submittedName>
        <fullName evidence="1">Uncharacterized protein</fullName>
    </submittedName>
</protein>
<name>A0A1W6LGV7_9BURK</name>
<organism evidence="1 2">
    <name type="scientific">Piscinibacter gummiphilus</name>
    <dbReference type="NCBI Taxonomy" id="946333"/>
    <lineage>
        <taxon>Bacteria</taxon>
        <taxon>Pseudomonadati</taxon>
        <taxon>Pseudomonadota</taxon>
        <taxon>Betaproteobacteria</taxon>
        <taxon>Burkholderiales</taxon>
        <taxon>Sphaerotilaceae</taxon>
        <taxon>Piscinibacter</taxon>
    </lineage>
</organism>
<dbReference type="RefSeq" id="WP_085753768.1">
    <property type="nucleotide sequence ID" value="NZ_BSPR01000017.1"/>
</dbReference>
<dbReference type="Proteomes" id="UP000193427">
    <property type="component" value="Chromosome"/>
</dbReference>
<dbReference type="KEGG" id="rgu:A4W93_28080"/>
<dbReference type="OrthoDB" id="8913197at2"/>
<dbReference type="STRING" id="946333.A4W93_28080"/>
<evidence type="ECO:0000313" key="1">
    <source>
        <dbReference type="EMBL" id="ARN23446.1"/>
    </source>
</evidence>
<proteinExistence type="predicted"/>
<gene>
    <name evidence="1" type="ORF">A4W93_28080</name>
</gene>
<dbReference type="AlphaFoldDB" id="A0A1W6LGV7"/>
<evidence type="ECO:0000313" key="2">
    <source>
        <dbReference type="Proteomes" id="UP000193427"/>
    </source>
</evidence>
<reference evidence="1 2" key="1">
    <citation type="submission" date="2016-04" db="EMBL/GenBank/DDBJ databases">
        <title>Complete genome sequence of natural rubber-degrading, novel Gram-negative bacterium, Rhizobacter gummiphilus strain NS21.</title>
        <authorList>
            <person name="Tabata M."/>
            <person name="Kasai D."/>
            <person name="Fukuda M."/>
        </authorList>
    </citation>
    <scope>NUCLEOTIDE SEQUENCE [LARGE SCALE GENOMIC DNA]</scope>
    <source>
        <strain evidence="1 2">NS21</strain>
    </source>
</reference>
<accession>A0A1W6LGV7</accession>
<sequence length="146" mass="15984">MATDRLRRAAAVAALVGLGGCADGYPSEDRSLTSPHDMDNPERLRVMNEIGGEAHRARRWTYALENGCTLRVTAWRGRERGSPLDVALSTPAAAEVRFDRDDDTYGVRLQPDGPTLLEARRFGTASQFLLLLRLVARDCEVRSGGG</sequence>
<dbReference type="PROSITE" id="PS51257">
    <property type="entry name" value="PROKAR_LIPOPROTEIN"/>
    <property type="match status" value="1"/>
</dbReference>
<dbReference type="EMBL" id="CP015118">
    <property type="protein sequence ID" value="ARN23446.1"/>
    <property type="molecule type" value="Genomic_DNA"/>
</dbReference>
<keyword evidence="2" id="KW-1185">Reference proteome</keyword>